<dbReference type="Proteomes" id="UP001458880">
    <property type="component" value="Unassembled WGS sequence"/>
</dbReference>
<dbReference type="Pfam" id="PF03949">
    <property type="entry name" value="Malic_M"/>
    <property type="match status" value="1"/>
</dbReference>
<proteinExistence type="predicted"/>
<dbReference type="Gene3D" id="3.40.50.720">
    <property type="entry name" value="NAD(P)-binding Rossmann-like Domain"/>
    <property type="match status" value="1"/>
</dbReference>
<evidence type="ECO:0000313" key="2">
    <source>
        <dbReference type="EMBL" id="KAK9744803.1"/>
    </source>
</evidence>
<dbReference type="GO" id="GO:0004473">
    <property type="term" value="F:malate dehydrogenase (decarboxylating) (NADP+) activity"/>
    <property type="evidence" value="ECO:0007669"/>
    <property type="project" value="TreeGrafter"/>
</dbReference>
<evidence type="ECO:0000259" key="1">
    <source>
        <dbReference type="SMART" id="SM00919"/>
    </source>
</evidence>
<accession>A0AAW1MDF1</accession>
<dbReference type="GO" id="GO:0051287">
    <property type="term" value="F:NAD binding"/>
    <property type="evidence" value="ECO:0007669"/>
    <property type="project" value="InterPro"/>
</dbReference>
<comment type="caution">
    <text evidence="2">The sequence shown here is derived from an EMBL/GenBank/DDBJ whole genome shotgun (WGS) entry which is preliminary data.</text>
</comment>
<sequence>MGKLNERPLIFALSNPNSQAECTPAEAYQHTEGRAIYASGSPFKEVEYNGRLYRPGQGNNAFIYPGLALGGIVGAVHHISDEIVVLAARCVSDMVTEEDIKATCIYPPMSKAREISDKIAVTMLEYGISKKESRVYPIPKNLLEYVKSCQYHLNYASYLTNRWTYPDRPPPLPVKKIGEVAADHFLVDRK</sequence>
<dbReference type="GO" id="GO:0006108">
    <property type="term" value="P:malate metabolic process"/>
    <property type="evidence" value="ECO:0007669"/>
    <property type="project" value="TreeGrafter"/>
</dbReference>
<protein>
    <submittedName>
        <fullName evidence="2">Malic enzyme, NAD binding domain</fullName>
    </submittedName>
</protein>
<reference evidence="2 3" key="1">
    <citation type="journal article" date="2024" name="BMC Genomics">
        <title>De novo assembly and annotation of Popillia japonica's genome with initial clues to its potential as an invasive pest.</title>
        <authorList>
            <person name="Cucini C."/>
            <person name="Boschi S."/>
            <person name="Funari R."/>
            <person name="Cardaioli E."/>
            <person name="Iannotti N."/>
            <person name="Marturano G."/>
            <person name="Paoli F."/>
            <person name="Bruttini M."/>
            <person name="Carapelli A."/>
            <person name="Frati F."/>
            <person name="Nardi F."/>
        </authorList>
    </citation>
    <scope>NUCLEOTIDE SEQUENCE [LARGE SCALE GENOMIC DNA]</scope>
    <source>
        <strain evidence="2">DMR45628</strain>
    </source>
</reference>
<dbReference type="AlphaFoldDB" id="A0AAW1MDF1"/>
<keyword evidence="3" id="KW-1185">Reference proteome</keyword>
<evidence type="ECO:0000313" key="3">
    <source>
        <dbReference type="Proteomes" id="UP001458880"/>
    </source>
</evidence>
<dbReference type="PANTHER" id="PTHR23406:SF90">
    <property type="entry name" value="MALIC ENZYME-RELATED"/>
    <property type="match status" value="1"/>
</dbReference>
<dbReference type="InterPro" id="IPR012302">
    <property type="entry name" value="Malic_NAD-bd"/>
</dbReference>
<dbReference type="PANTHER" id="PTHR23406">
    <property type="entry name" value="MALIC ENZYME-RELATED"/>
    <property type="match status" value="1"/>
</dbReference>
<dbReference type="SUPFAM" id="SSF51735">
    <property type="entry name" value="NAD(P)-binding Rossmann-fold domains"/>
    <property type="match status" value="1"/>
</dbReference>
<dbReference type="SMART" id="SM00919">
    <property type="entry name" value="Malic_M"/>
    <property type="match status" value="1"/>
</dbReference>
<feature type="domain" description="Malic enzyme NAD-binding" evidence="1">
    <location>
        <begin position="1"/>
        <end position="128"/>
    </location>
</feature>
<gene>
    <name evidence="2" type="ORF">QE152_g7492</name>
</gene>
<name>A0AAW1MDF1_POPJA</name>
<dbReference type="InterPro" id="IPR036291">
    <property type="entry name" value="NAD(P)-bd_dom_sf"/>
</dbReference>
<dbReference type="EMBL" id="JASPKY010000055">
    <property type="protein sequence ID" value="KAK9744803.1"/>
    <property type="molecule type" value="Genomic_DNA"/>
</dbReference>
<organism evidence="2 3">
    <name type="scientific">Popillia japonica</name>
    <name type="common">Japanese beetle</name>
    <dbReference type="NCBI Taxonomy" id="7064"/>
    <lineage>
        <taxon>Eukaryota</taxon>
        <taxon>Metazoa</taxon>
        <taxon>Ecdysozoa</taxon>
        <taxon>Arthropoda</taxon>
        <taxon>Hexapoda</taxon>
        <taxon>Insecta</taxon>
        <taxon>Pterygota</taxon>
        <taxon>Neoptera</taxon>
        <taxon>Endopterygota</taxon>
        <taxon>Coleoptera</taxon>
        <taxon>Polyphaga</taxon>
        <taxon>Scarabaeiformia</taxon>
        <taxon>Scarabaeidae</taxon>
        <taxon>Rutelinae</taxon>
        <taxon>Popillia</taxon>
    </lineage>
</organism>